<sequence length="347" mass="38255">MNETIPFRKRRILVTGPSGVIGRALVEALSRHHVTGLVHADTELPDVTEVVHGDLSKPLLGLTASRWHELAERVDVVVHSGALTTWGKSRSRYQEINIDGTERVLAFARRAGAPVHYLSTCFVHGIERTGLADVAQDNVVRPYVWSKLEAERLIAASGVPYAVYRPTNLVGDSRTGASSRRQIVQVMSEFICRGKAPYLPAHPGNLLDFVPLDVTVDAVVRTLEADDLRGQIEWLTYGADAMTVAQARDILTEHAASLGRPLGELRIVDPRRRLPVPLSELPPLTRSFLKVLIDVSEMTHAAGGVLPSSKTELRERLGVDFPSDRDAYRSSLKFWANETAVARTAER</sequence>
<dbReference type="Proteomes" id="UP000006304">
    <property type="component" value="Chromosome"/>
</dbReference>
<organism evidence="2 3">
    <name type="scientific">Nocardia brasiliensis (strain ATCC 700358 / HUJEG-1)</name>
    <dbReference type="NCBI Taxonomy" id="1133849"/>
    <lineage>
        <taxon>Bacteria</taxon>
        <taxon>Bacillati</taxon>
        <taxon>Actinomycetota</taxon>
        <taxon>Actinomycetes</taxon>
        <taxon>Mycobacteriales</taxon>
        <taxon>Nocardiaceae</taxon>
        <taxon>Nocardia</taxon>
    </lineage>
</organism>
<dbReference type="eggNOG" id="COG3320">
    <property type="taxonomic scope" value="Bacteria"/>
</dbReference>
<dbReference type="HOGENOM" id="CLU_042504_0_0_11"/>
<gene>
    <name evidence="2" type="ORF">O3I_029090</name>
</gene>
<name>K0F247_NOCB7</name>
<dbReference type="EMBL" id="CP003876">
    <property type="protein sequence ID" value="AFU03767.1"/>
    <property type="molecule type" value="Genomic_DNA"/>
</dbReference>
<dbReference type="Gene3D" id="3.40.50.720">
    <property type="entry name" value="NAD(P)-binding Rossmann-like Domain"/>
    <property type="match status" value="1"/>
</dbReference>
<dbReference type="STRING" id="1133849.O3I_029090"/>
<accession>K0F247</accession>
<dbReference type="InterPro" id="IPR036291">
    <property type="entry name" value="NAD(P)-bd_dom_sf"/>
</dbReference>
<dbReference type="Pfam" id="PF07993">
    <property type="entry name" value="NAD_binding_4"/>
    <property type="match status" value="1"/>
</dbReference>
<evidence type="ECO:0000313" key="2">
    <source>
        <dbReference type="EMBL" id="AFU03767.1"/>
    </source>
</evidence>
<evidence type="ECO:0000313" key="3">
    <source>
        <dbReference type="Proteomes" id="UP000006304"/>
    </source>
</evidence>
<dbReference type="KEGG" id="nbr:O3I_029090"/>
<feature type="domain" description="Thioester reductase (TE)" evidence="1">
    <location>
        <begin position="46"/>
        <end position="218"/>
    </location>
</feature>
<reference evidence="2 3" key="1">
    <citation type="journal article" date="2012" name="J. Bacteriol.">
        <title>Complete genome sequence of Nocardia brasiliensis HUJEG-1.</title>
        <authorList>
            <person name="Vera-Cabrera L."/>
            <person name="Ortiz-Lopez R."/>
            <person name="Elizondo-Gonzalez R."/>
            <person name="Perez-Maya A.A."/>
            <person name="Ocampo-Candiani J."/>
        </authorList>
    </citation>
    <scope>NUCLEOTIDE SEQUENCE [LARGE SCALE GENOMIC DNA]</scope>
    <source>
        <strain evidence="3">ATCC 700358</strain>
    </source>
</reference>
<dbReference type="SUPFAM" id="SSF51735">
    <property type="entry name" value="NAD(P)-binding Rossmann-fold domains"/>
    <property type="match status" value="1"/>
</dbReference>
<evidence type="ECO:0000259" key="1">
    <source>
        <dbReference type="Pfam" id="PF07993"/>
    </source>
</evidence>
<protein>
    <recommendedName>
        <fullName evidence="1">Thioester reductase (TE) domain-containing protein</fullName>
    </recommendedName>
</protein>
<dbReference type="InterPro" id="IPR050177">
    <property type="entry name" value="Lipid_A_modif_metabolic_enz"/>
</dbReference>
<proteinExistence type="predicted"/>
<dbReference type="PANTHER" id="PTHR43245">
    <property type="entry name" value="BIFUNCTIONAL POLYMYXIN RESISTANCE PROTEIN ARNA"/>
    <property type="match status" value="1"/>
</dbReference>
<dbReference type="RefSeq" id="WP_014986622.1">
    <property type="nucleotide sequence ID" value="NC_018681.1"/>
</dbReference>
<keyword evidence="3" id="KW-1185">Reference proteome</keyword>
<dbReference type="InterPro" id="IPR013120">
    <property type="entry name" value="FAR_NAD-bd"/>
</dbReference>
<dbReference type="AlphaFoldDB" id="K0F247"/>